<organism evidence="1 2">
    <name type="scientific">Propionimicrobium lymphophilum ACS-093-V-SCH5</name>
    <dbReference type="NCBI Taxonomy" id="883161"/>
    <lineage>
        <taxon>Bacteria</taxon>
        <taxon>Bacillati</taxon>
        <taxon>Actinomycetota</taxon>
        <taxon>Actinomycetes</taxon>
        <taxon>Propionibacteriales</taxon>
        <taxon>Propionibacteriaceae</taxon>
        <taxon>Propionimicrobium</taxon>
    </lineage>
</organism>
<dbReference type="RefSeq" id="WP_016455178.1">
    <property type="nucleotide sequence ID" value="NZ_KE150269.1"/>
</dbReference>
<gene>
    <name evidence="1" type="ORF">HMPREF9306_00323</name>
</gene>
<dbReference type="AlphaFoldDB" id="S2X0M7"/>
<evidence type="ECO:0000313" key="1">
    <source>
        <dbReference type="EMBL" id="EPD33569.1"/>
    </source>
</evidence>
<reference evidence="1 2" key="1">
    <citation type="submission" date="2013-04" db="EMBL/GenBank/DDBJ databases">
        <title>The Genome Sequence of Propionimicrobium lymphophilum ACS-093-V-SCH5.</title>
        <authorList>
            <consortium name="The Broad Institute Genomics Platform"/>
            <person name="Earl A."/>
            <person name="Ward D."/>
            <person name="Feldgarden M."/>
            <person name="Gevers D."/>
            <person name="Saerens B."/>
            <person name="Vaneechoutte M."/>
            <person name="Walker B."/>
            <person name="Young S."/>
            <person name="Zeng Q."/>
            <person name="Gargeya S."/>
            <person name="Fitzgerald M."/>
            <person name="Haas B."/>
            <person name="Abouelleil A."/>
            <person name="Allen A.W."/>
            <person name="Alvarado L."/>
            <person name="Arachchi H.M."/>
            <person name="Berlin A.M."/>
            <person name="Chapman S.B."/>
            <person name="Gainer-Dewar J."/>
            <person name="Goldberg J."/>
            <person name="Griggs A."/>
            <person name="Gujja S."/>
            <person name="Hansen M."/>
            <person name="Howarth C."/>
            <person name="Imamovic A."/>
            <person name="Ireland A."/>
            <person name="Larimer J."/>
            <person name="McCowan C."/>
            <person name="Murphy C."/>
            <person name="Pearson M."/>
            <person name="Poon T.W."/>
            <person name="Priest M."/>
            <person name="Roberts A."/>
            <person name="Saif S."/>
            <person name="Shea T."/>
            <person name="Sisk P."/>
            <person name="Sykes S."/>
            <person name="Wortman J."/>
            <person name="Nusbaum C."/>
            <person name="Birren B."/>
        </authorList>
    </citation>
    <scope>NUCLEOTIDE SEQUENCE [LARGE SCALE GENOMIC DNA]</scope>
    <source>
        <strain evidence="1 2">ACS-093-V-SCH5</strain>
    </source>
</reference>
<name>S2X0M7_9ACTN</name>
<dbReference type="STRING" id="883161.HMPREF9306_00323"/>
<proteinExistence type="predicted"/>
<keyword evidence="2" id="KW-1185">Reference proteome</keyword>
<dbReference type="PATRIC" id="fig|883161.3.peg.325"/>
<sequence length="61" mass="6823">MDGLRPRLHRSNPQGAGPLVNSAYFKKAMEDMRPVIVATPKIVSRQVEGEGWDEMGELKID</sequence>
<evidence type="ECO:0000313" key="2">
    <source>
        <dbReference type="Proteomes" id="UP000014417"/>
    </source>
</evidence>
<dbReference type="HOGENOM" id="CLU_2919036_0_0_11"/>
<dbReference type="Proteomes" id="UP000014417">
    <property type="component" value="Unassembled WGS sequence"/>
</dbReference>
<dbReference type="EMBL" id="AGZR01000004">
    <property type="protein sequence ID" value="EPD33569.1"/>
    <property type="molecule type" value="Genomic_DNA"/>
</dbReference>
<accession>S2X0M7</accession>
<protein>
    <submittedName>
        <fullName evidence="1">Uncharacterized protein</fullName>
    </submittedName>
</protein>
<comment type="caution">
    <text evidence="1">The sequence shown here is derived from an EMBL/GenBank/DDBJ whole genome shotgun (WGS) entry which is preliminary data.</text>
</comment>